<feature type="active site" description="Nucleophile" evidence="5">
    <location>
        <position position="302"/>
    </location>
</feature>
<evidence type="ECO:0000256" key="2">
    <source>
        <dbReference type="ARBA" id="ARBA00022679"/>
    </source>
</evidence>
<organism evidence="7 8">
    <name type="scientific">Seminavis robusta</name>
    <dbReference type="NCBI Taxonomy" id="568900"/>
    <lineage>
        <taxon>Eukaryota</taxon>
        <taxon>Sar</taxon>
        <taxon>Stramenopiles</taxon>
        <taxon>Ochrophyta</taxon>
        <taxon>Bacillariophyta</taxon>
        <taxon>Bacillariophyceae</taxon>
        <taxon>Bacillariophycidae</taxon>
        <taxon>Naviculales</taxon>
        <taxon>Naviculaceae</taxon>
        <taxon>Seminavis</taxon>
    </lineage>
</organism>
<dbReference type="InterPro" id="IPR029063">
    <property type="entry name" value="SAM-dependent_MTases_sf"/>
</dbReference>
<protein>
    <submittedName>
        <fullName evidence="7">Multisite-specific tRNA:(Cytosine-C(5))-methyltransferase trm4b</fullName>
    </submittedName>
</protein>
<evidence type="ECO:0000256" key="5">
    <source>
        <dbReference type="PROSITE-ProRule" id="PRU01023"/>
    </source>
</evidence>
<evidence type="ECO:0000259" key="6">
    <source>
        <dbReference type="PROSITE" id="PS51686"/>
    </source>
</evidence>
<dbReference type="InterPro" id="IPR023267">
    <property type="entry name" value="RCMT"/>
</dbReference>
<comment type="caution">
    <text evidence="5">Lacks conserved residue(s) required for the propagation of feature annotation.</text>
</comment>
<evidence type="ECO:0000256" key="4">
    <source>
        <dbReference type="ARBA" id="ARBA00022884"/>
    </source>
</evidence>
<dbReference type="AlphaFoldDB" id="A0A9N8E012"/>
<feature type="binding site" evidence="5">
    <location>
        <position position="249"/>
    </location>
    <ligand>
        <name>S-adenosyl-L-methionine</name>
        <dbReference type="ChEBI" id="CHEBI:59789"/>
    </ligand>
</feature>
<dbReference type="PANTHER" id="PTHR22808:SF6">
    <property type="entry name" value="SAM-DEPENDENT MTASE RSMB_NOP-TYPE DOMAIN-CONTAINING PROTEIN"/>
    <property type="match status" value="1"/>
</dbReference>
<dbReference type="SUPFAM" id="SSF53335">
    <property type="entry name" value="S-adenosyl-L-methionine-dependent methyltransferases"/>
    <property type="match status" value="1"/>
</dbReference>
<reference evidence="7" key="1">
    <citation type="submission" date="2020-06" db="EMBL/GenBank/DDBJ databases">
        <authorList>
            <consortium name="Plant Systems Biology data submission"/>
        </authorList>
    </citation>
    <scope>NUCLEOTIDE SEQUENCE</scope>
    <source>
        <strain evidence="7">D6</strain>
    </source>
</reference>
<evidence type="ECO:0000313" key="8">
    <source>
        <dbReference type="Proteomes" id="UP001153069"/>
    </source>
</evidence>
<keyword evidence="8" id="KW-1185">Reference proteome</keyword>
<evidence type="ECO:0000313" key="7">
    <source>
        <dbReference type="EMBL" id="CAB9512027.1"/>
    </source>
</evidence>
<name>A0A9N8E012_9STRA</name>
<comment type="caution">
    <text evidence="7">The sequence shown here is derived from an EMBL/GenBank/DDBJ whole genome shotgun (WGS) entry which is preliminary data.</text>
</comment>
<proteinExistence type="inferred from homology"/>
<keyword evidence="1 5" id="KW-0489">Methyltransferase</keyword>
<sequence>MAKKRSQCRSKSCVRSRKRRIRVDNKEVLPDDNRQNNSRVSVFEDYLYVQNWLFEKEFYRFLSTLRRPLPVCFRIRDNFEDYGFQQLLHEERAHDQARQMPGGAWQLPSSALQAYPRIRQWLSTQTAQGHISRQEFVSMIPVLLLDIQSHHTVLDLCASPGSKTIQAVDALYANTTTSEQQPTGFVMANELDPRRAYVLAHRCQATLGERMKSLAVVNHNATKFPNVLAPLRRISSSPKERPFDRIICDVPCSGDGTLRKDTKVWRTWHPSYGIQLHALQVRIAKRGIALLRMGGMMTYSTCSFHPIENEAVVAALLETGCVEVVACDCVRSLKGIRRRQGLTEWKVLDDDCHQVASHSDRPDWPSTLWANRKHHRSLQRCIRMVPHDNDSGGFFIALLRKIQEFPAIGGSDAKTEASAPVAGMVTPQAEHHKLFPVKDHNEKDAKVFTRGPTGKRQFQIANSLAHCLTNTPGSDKINLVYAGHNDEKMVAP</sequence>
<dbReference type="InterPro" id="IPR049560">
    <property type="entry name" value="MeTrfase_RsmB-F_NOP2_cat"/>
</dbReference>
<dbReference type="GO" id="GO:0001510">
    <property type="term" value="P:RNA methylation"/>
    <property type="evidence" value="ECO:0007669"/>
    <property type="project" value="InterPro"/>
</dbReference>
<dbReference type="PROSITE" id="PS51686">
    <property type="entry name" value="SAM_MT_RSMB_NOP"/>
    <property type="match status" value="1"/>
</dbReference>
<dbReference type="InterPro" id="IPR001678">
    <property type="entry name" value="MeTrfase_RsmB-F_NOP2_dom"/>
</dbReference>
<gene>
    <name evidence="7" type="ORF">SEMRO_514_G158160.1</name>
</gene>
<dbReference type="OrthoDB" id="6093671at2759"/>
<dbReference type="GO" id="GO:0003723">
    <property type="term" value="F:RNA binding"/>
    <property type="evidence" value="ECO:0007669"/>
    <property type="project" value="UniProtKB-UniRule"/>
</dbReference>
<dbReference type="GO" id="GO:0008173">
    <property type="term" value="F:RNA methyltransferase activity"/>
    <property type="evidence" value="ECO:0007669"/>
    <property type="project" value="InterPro"/>
</dbReference>
<dbReference type="EMBL" id="CAICTM010000513">
    <property type="protein sequence ID" value="CAB9512027.1"/>
    <property type="molecule type" value="Genomic_DNA"/>
</dbReference>
<feature type="domain" description="SAM-dependent MTase RsmB/NOP-type" evidence="6">
    <location>
        <begin position="61"/>
        <end position="402"/>
    </location>
</feature>
<dbReference type="Gene3D" id="3.40.50.150">
    <property type="entry name" value="Vaccinia Virus protein VP39"/>
    <property type="match status" value="1"/>
</dbReference>
<comment type="similarity">
    <text evidence="5">Belongs to the class I-like SAM-binding methyltransferase superfamily. RsmB/NOP family.</text>
</comment>
<evidence type="ECO:0000256" key="1">
    <source>
        <dbReference type="ARBA" id="ARBA00022603"/>
    </source>
</evidence>
<dbReference type="Pfam" id="PF01189">
    <property type="entry name" value="Methyltr_RsmB-F"/>
    <property type="match status" value="1"/>
</dbReference>
<evidence type="ECO:0000256" key="3">
    <source>
        <dbReference type="ARBA" id="ARBA00022691"/>
    </source>
</evidence>
<dbReference type="PRINTS" id="PR02008">
    <property type="entry name" value="RCMTFAMILY"/>
</dbReference>
<keyword evidence="2 5" id="KW-0808">Transferase</keyword>
<keyword evidence="4 5" id="KW-0694">RNA-binding</keyword>
<feature type="binding site" evidence="5">
    <location>
        <position position="190"/>
    </location>
    <ligand>
        <name>S-adenosyl-L-methionine</name>
        <dbReference type="ChEBI" id="CHEBI:59789"/>
    </ligand>
</feature>
<dbReference type="Proteomes" id="UP001153069">
    <property type="component" value="Unassembled WGS sequence"/>
</dbReference>
<accession>A0A9N8E012</accession>
<keyword evidence="3 5" id="KW-0949">S-adenosyl-L-methionine</keyword>
<dbReference type="PANTHER" id="PTHR22808">
    <property type="entry name" value="NCL1 YEAST -RELATED NOL1/NOP2/FMU SUN DOMAIN-CONTAINING"/>
    <property type="match status" value="1"/>
</dbReference>